<dbReference type="InterPro" id="IPR017941">
    <property type="entry name" value="Rieske_2Fe-2S"/>
</dbReference>
<evidence type="ECO:0000256" key="12">
    <source>
        <dbReference type="RuleBase" id="RU004495"/>
    </source>
</evidence>
<comment type="cofactor">
    <cofactor evidence="11">
        <name>[2Fe-2S] cluster</name>
        <dbReference type="ChEBI" id="CHEBI:190135"/>
    </cofactor>
    <text evidence="11">Binds 1 [2Fe-2S] cluster per subunit.</text>
</comment>
<evidence type="ECO:0000256" key="11">
    <source>
        <dbReference type="RuleBase" id="RU004494"/>
    </source>
</evidence>
<keyword evidence="3" id="KW-0812">Transmembrane</keyword>
<keyword evidence="9" id="KW-0472">Membrane</keyword>
<keyword evidence="4" id="KW-0001">2Fe-2S</keyword>
<dbReference type="InterPro" id="IPR014349">
    <property type="entry name" value="Rieske_Fe-S_prot"/>
</dbReference>
<comment type="catalytic activity">
    <reaction evidence="11">
        <text>a quinol + 2 Fe(III)-[cytochrome c](out) = a quinone + 2 Fe(II)-[cytochrome c](out) + 2 H(+)(out)</text>
        <dbReference type="Rhea" id="RHEA:11484"/>
        <dbReference type="Rhea" id="RHEA-COMP:10350"/>
        <dbReference type="Rhea" id="RHEA-COMP:14399"/>
        <dbReference type="ChEBI" id="CHEBI:15378"/>
        <dbReference type="ChEBI" id="CHEBI:24646"/>
        <dbReference type="ChEBI" id="CHEBI:29033"/>
        <dbReference type="ChEBI" id="CHEBI:29034"/>
        <dbReference type="ChEBI" id="CHEBI:132124"/>
        <dbReference type="EC" id="7.1.1.8"/>
    </reaction>
</comment>
<feature type="domain" description="Rieske" evidence="13">
    <location>
        <begin position="129"/>
        <end position="220"/>
    </location>
</feature>
<evidence type="ECO:0000256" key="6">
    <source>
        <dbReference type="ARBA" id="ARBA00022989"/>
    </source>
</evidence>
<comment type="caution">
    <text evidence="14">The sequence shown here is derived from an EMBL/GenBank/DDBJ whole genome shotgun (WGS) entry which is preliminary data.</text>
</comment>
<evidence type="ECO:0000256" key="8">
    <source>
        <dbReference type="ARBA" id="ARBA00023014"/>
    </source>
</evidence>
<dbReference type="Proteomes" id="UP001439008">
    <property type="component" value="Unassembled WGS sequence"/>
</dbReference>
<protein>
    <recommendedName>
        <fullName evidence="11">Cytochrome b-c1 complex subunit Rieske, mitochondrial</fullName>
        <ecNumber evidence="11">7.1.1.8</ecNumber>
    </recommendedName>
</protein>
<keyword evidence="12" id="KW-0496">Mitochondrion</keyword>
<keyword evidence="10" id="KW-1015">Disulfide bond</keyword>
<comment type="subcellular location">
    <subcellularLocation>
        <location evidence="1">Membrane</location>
        <topology evidence="1">Single-pass membrane protein</topology>
    </subcellularLocation>
    <subcellularLocation>
        <location evidence="12">Mitochondrion inner membrane</location>
    </subcellularLocation>
</comment>
<evidence type="ECO:0000313" key="14">
    <source>
        <dbReference type="EMBL" id="MES1918193.1"/>
    </source>
</evidence>
<keyword evidence="6" id="KW-1133">Transmembrane helix</keyword>
<dbReference type="PANTHER" id="PTHR10134">
    <property type="entry name" value="CYTOCHROME B-C1 COMPLEX SUBUNIT RIESKE, MITOCHONDRIAL"/>
    <property type="match status" value="1"/>
</dbReference>
<keyword evidence="8" id="KW-0411">Iron-sulfur</keyword>
<gene>
    <name evidence="14" type="ORF">MHBO_000202</name>
</gene>
<evidence type="ECO:0000256" key="5">
    <source>
        <dbReference type="ARBA" id="ARBA00022723"/>
    </source>
</evidence>
<evidence type="ECO:0000256" key="3">
    <source>
        <dbReference type="ARBA" id="ARBA00022692"/>
    </source>
</evidence>
<name>A0ABV2AET4_9EUKA</name>
<evidence type="ECO:0000259" key="13">
    <source>
        <dbReference type="PROSITE" id="PS51296"/>
    </source>
</evidence>
<keyword evidence="7" id="KW-0408">Iron</keyword>
<evidence type="ECO:0000313" key="15">
    <source>
        <dbReference type="Proteomes" id="UP001439008"/>
    </source>
</evidence>
<dbReference type="EC" id="7.1.1.8" evidence="11"/>
<reference evidence="14 15" key="1">
    <citation type="journal article" date="2024" name="BMC Biol.">
        <title>Comparative genomics of Ascetosporea gives new insight into the evolutionary basis for animal parasitism in Rhizaria.</title>
        <authorList>
            <person name="Hiltunen Thoren M."/>
            <person name="Onut-Brannstrom I."/>
            <person name="Alfjorden A."/>
            <person name="Peckova H."/>
            <person name="Swords F."/>
            <person name="Hooper C."/>
            <person name="Holzer A.S."/>
            <person name="Bass D."/>
            <person name="Burki F."/>
        </authorList>
    </citation>
    <scope>NUCLEOTIDE SEQUENCE [LARGE SCALE GENOMIC DNA]</scope>
    <source>
        <strain evidence="14">20-A016</strain>
    </source>
</reference>
<dbReference type="NCBIfam" id="TIGR01416">
    <property type="entry name" value="Rieske_proteo"/>
    <property type="match status" value="1"/>
</dbReference>
<evidence type="ECO:0000256" key="4">
    <source>
        <dbReference type="ARBA" id="ARBA00022714"/>
    </source>
</evidence>
<dbReference type="PROSITE" id="PS51296">
    <property type="entry name" value="RIESKE"/>
    <property type="match status" value="1"/>
</dbReference>
<keyword evidence="5" id="KW-0479">Metal-binding</keyword>
<organism evidence="14 15">
    <name type="scientific">Bonamia ostreae</name>
    <dbReference type="NCBI Taxonomy" id="126728"/>
    <lineage>
        <taxon>Eukaryota</taxon>
        <taxon>Sar</taxon>
        <taxon>Rhizaria</taxon>
        <taxon>Endomyxa</taxon>
        <taxon>Ascetosporea</taxon>
        <taxon>Haplosporida</taxon>
        <taxon>Bonamia</taxon>
    </lineage>
</organism>
<keyword evidence="11" id="KW-0249">Electron transport</keyword>
<comment type="similarity">
    <text evidence="2">Belongs to the Rieske iron-sulfur protein family.</text>
</comment>
<dbReference type="InterPro" id="IPR036922">
    <property type="entry name" value="Rieske_2Fe-2S_sf"/>
</dbReference>
<accession>A0ABV2AET4</accession>
<dbReference type="InterPro" id="IPR006317">
    <property type="entry name" value="Ubiquinol_cyt_c_Rdtase_Fe-S-su"/>
</dbReference>
<sequence>MLLKLAKSSKRIRSAQIKTTARLLHNMTTAQEIDPLNSYAVPNPKYQKLRGTGNPEVVQERDILLKAIPRGLGLLLYQQALGKAIHAVDLDENALGFASIEVDISSIPVGEIMSVMVSGQPIFIFHRSPADIQMAEEDDGKSMKDPEPDDKRVKKKDMLIVLGICTHLGCTPIPRAGDYNGFYCPCHGSHFDTAGRIRAGPAGTNLLIPKYKFLDEGKIVIG</sequence>
<dbReference type="Gene3D" id="2.102.10.10">
    <property type="entry name" value="Rieske [2Fe-2S] iron-sulphur domain"/>
    <property type="match status" value="1"/>
</dbReference>
<dbReference type="EMBL" id="JBDODL010000026">
    <property type="protein sequence ID" value="MES1918193.1"/>
    <property type="molecule type" value="Genomic_DNA"/>
</dbReference>
<evidence type="ECO:0000256" key="10">
    <source>
        <dbReference type="ARBA" id="ARBA00023157"/>
    </source>
</evidence>
<evidence type="ECO:0000256" key="9">
    <source>
        <dbReference type="ARBA" id="ARBA00023136"/>
    </source>
</evidence>
<evidence type="ECO:0000256" key="7">
    <source>
        <dbReference type="ARBA" id="ARBA00023004"/>
    </source>
</evidence>
<evidence type="ECO:0000256" key="2">
    <source>
        <dbReference type="ARBA" id="ARBA00010651"/>
    </source>
</evidence>
<dbReference type="CDD" id="cd03470">
    <property type="entry name" value="Rieske_cytochrome_bc1"/>
    <property type="match status" value="1"/>
</dbReference>
<dbReference type="InterPro" id="IPR005805">
    <property type="entry name" value="Rieske_Fe-S_prot_C"/>
</dbReference>
<keyword evidence="11" id="KW-0813">Transport</keyword>
<proteinExistence type="inferred from homology"/>
<keyword evidence="15" id="KW-1185">Reference proteome</keyword>
<keyword evidence="12" id="KW-0679">Respiratory chain</keyword>
<dbReference type="PRINTS" id="PR00162">
    <property type="entry name" value="RIESKE"/>
</dbReference>
<dbReference type="Pfam" id="PF00355">
    <property type="entry name" value="Rieske"/>
    <property type="match status" value="1"/>
</dbReference>
<dbReference type="SUPFAM" id="SSF50022">
    <property type="entry name" value="ISP domain"/>
    <property type="match status" value="1"/>
</dbReference>
<evidence type="ECO:0000256" key="1">
    <source>
        <dbReference type="ARBA" id="ARBA00004167"/>
    </source>
</evidence>
<comment type="miscellaneous">
    <text evidence="11">The Rieske protein is a high potential 2Fe-2S protein.</text>
</comment>